<dbReference type="InterPro" id="IPR032508">
    <property type="entry name" value="FecR_C"/>
</dbReference>
<reference evidence="5 7" key="2">
    <citation type="submission" date="2018-08" db="EMBL/GenBank/DDBJ databases">
        <title>A genome reference for cultivated species of the human gut microbiota.</title>
        <authorList>
            <person name="Zou Y."/>
            <person name="Xue W."/>
            <person name="Luo G."/>
        </authorList>
    </citation>
    <scope>NUCLEOTIDE SEQUENCE [LARGE SCALE GENOMIC DNA]</scope>
    <source>
        <strain evidence="5 7">OF02-6LB</strain>
    </source>
</reference>
<evidence type="ECO:0000313" key="5">
    <source>
        <dbReference type="EMBL" id="RGY25295.1"/>
    </source>
</evidence>
<feature type="domain" description="Protein FecR C-terminal" evidence="3">
    <location>
        <begin position="288"/>
        <end position="354"/>
    </location>
</feature>
<keyword evidence="1" id="KW-0812">Transmembrane</keyword>
<gene>
    <name evidence="5" type="ORF">DXA49_11440</name>
    <name evidence="4" type="ORF">ERS852494_00467</name>
</gene>
<dbReference type="Proteomes" id="UP000095657">
    <property type="component" value="Unassembled WGS sequence"/>
</dbReference>
<dbReference type="Gene3D" id="2.60.120.1440">
    <property type="match status" value="1"/>
</dbReference>
<organism evidence="4 6">
    <name type="scientific">Bacteroides caccae</name>
    <dbReference type="NCBI Taxonomy" id="47678"/>
    <lineage>
        <taxon>Bacteria</taxon>
        <taxon>Pseudomonadati</taxon>
        <taxon>Bacteroidota</taxon>
        <taxon>Bacteroidia</taxon>
        <taxon>Bacteroidales</taxon>
        <taxon>Bacteroidaceae</taxon>
        <taxon>Bacteroides</taxon>
    </lineage>
</organism>
<reference evidence="4 6" key="1">
    <citation type="submission" date="2015-09" db="EMBL/GenBank/DDBJ databases">
        <authorList>
            <consortium name="Pathogen Informatics"/>
        </authorList>
    </citation>
    <scope>NUCLEOTIDE SEQUENCE [LARGE SCALE GENOMIC DNA]</scope>
    <source>
        <strain evidence="4 6">2789STDY5834880</strain>
    </source>
</reference>
<keyword evidence="1" id="KW-0472">Membrane</keyword>
<dbReference type="InterPro" id="IPR006860">
    <property type="entry name" value="FecR"/>
</dbReference>
<proteinExistence type="predicted"/>
<dbReference type="PANTHER" id="PTHR30273">
    <property type="entry name" value="PERIPLASMIC SIGNAL SENSOR AND SIGMA FACTOR ACTIVATOR FECR-RELATED"/>
    <property type="match status" value="1"/>
</dbReference>
<dbReference type="Gene3D" id="3.55.50.30">
    <property type="match status" value="1"/>
</dbReference>
<dbReference type="PANTHER" id="PTHR30273:SF2">
    <property type="entry name" value="PROTEIN FECR"/>
    <property type="match status" value="1"/>
</dbReference>
<dbReference type="InterPro" id="IPR012373">
    <property type="entry name" value="Ferrdict_sens_TM"/>
</dbReference>
<keyword evidence="1" id="KW-1133">Transmembrane helix</keyword>
<dbReference type="AlphaFoldDB" id="A0A174H0J7"/>
<accession>A0A174H0J7</accession>
<dbReference type="EMBL" id="CZAI01000001">
    <property type="protein sequence ID" value="CUO66937.1"/>
    <property type="molecule type" value="Genomic_DNA"/>
</dbReference>
<feature type="transmembrane region" description="Helical" evidence="1">
    <location>
        <begin position="51"/>
        <end position="72"/>
    </location>
</feature>
<evidence type="ECO:0000313" key="6">
    <source>
        <dbReference type="Proteomes" id="UP000095657"/>
    </source>
</evidence>
<dbReference type="Pfam" id="PF16344">
    <property type="entry name" value="FecR_C"/>
    <property type="match status" value="1"/>
</dbReference>
<evidence type="ECO:0000313" key="7">
    <source>
        <dbReference type="Proteomes" id="UP000284431"/>
    </source>
</evidence>
<evidence type="ECO:0000259" key="3">
    <source>
        <dbReference type="Pfam" id="PF16344"/>
    </source>
</evidence>
<dbReference type="GO" id="GO:0016989">
    <property type="term" value="F:sigma factor antagonist activity"/>
    <property type="evidence" value="ECO:0007669"/>
    <property type="project" value="TreeGrafter"/>
</dbReference>
<dbReference type="PIRSF" id="PIRSF018266">
    <property type="entry name" value="FecR"/>
    <property type="match status" value="1"/>
</dbReference>
<dbReference type="RefSeq" id="WP_055170066.1">
    <property type="nucleotide sequence ID" value="NZ_CAXSYJ010000028.1"/>
</dbReference>
<dbReference type="Proteomes" id="UP000284431">
    <property type="component" value="Unassembled WGS sequence"/>
</dbReference>
<protein>
    <submittedName>
        <fullName evidence="5">FecR family protein</fullName>
    </submittedName>
    <submittedName>
        <fullName evidence="4">Putative regulatory protein</fullName>
    </submittedName>
</protein>
<dbReference type="STRING" id="47678.ERS852494_00467"/>
<evidence type="ECO:0000259" key="2">
    <source>
        <dbReference type="Pfam" id="PF04773"/>
    </source>
</evidence>
<evidence type="ECO:0000256" key="1">
    <source>
        <dbReference type="SAM" id="Phobius"/>
    </source>
</evidence>
<evidence type="ECO:0000313" key="4">
    <source>
        <dbReference type="EMBL" id="CUO66937.1"/>
    </source>
</evidence>
<feature type="domain" description="FecR protein" evidence="2">
    <location>
        <begin position="151"/>
        <end position="245"/>
    </location>
</feature>
<dbReference type="Pfam" id="PF04773">
    <property type="entry name" value="FecR"/>
    <property type="match status" value="1"/>
</dbReference>
<sequence length="361" mass="41141">MMKEEKGNIEQMSERLFHYLRKRESSASQEAEDEVWSKISEQIDKKKHIPVYRWLIPVTAVAAASLLFVFWLNNQAYDTIHSADVQEFVSAANTPEKHIELITATGTKIKVDEKATVAYAQDGSLLIDEKKIATRQSAGEGEEEHPMNQIIVPMGKHIKLQLSDGSQLDINSGTKVVYPQKFKKEYREIFVEGEIFIDVTHKESNIPFIVKTSLFTVNVLGTAFNVKAYKEDTKAEVVLVRGKVEVKDKKEQNYTLMPNELIALNEGTYTDKKKVNALDYISWIDGILTLNNQALSIVLEQLHRYYGKEIIYDTGIETMPMHGKLDLNEGLQKVLSTIAITAPVTIEEKNNIYYVHMRKEN</sequence>
<name>A0A174H0J7_9BACE</name>
<dbReference type="EMBL" id="QSCS01000016">
    <property type="protein sequence ID" value="RGY25295.1"/>
    <property type="molecule type" value="Genomic_DNA"/>
</dbReference>